<sequence>MKIGFIGAGRMGHRMISNLLKGGHAVVVLDGDRDARERASSLGASLVMNVADLVSGQDIVVTMLPTPDVSLSVYEGPGGLLAITPAKTLLLECSTVDVKTIERLGEGARATGAQLIDAPLTGGIEGAEMATLTFMVGGSTEDLERAKPALQSMGSRIVHAGRFGSGTKLKLVNNMICATNLMVASEALTLGLKLGLDAQPMYDVIANGTGASWVLNTYYPLPGVVEGAPSSRGFRRPTFPATGMAKDMRCALEAARSVEAITPLHNVAEGLLKLYCEHFDTMLDWTAVSTMFGSRRYFPDLPGAGMPST</sequence>
<dbReference type="InterPro" id="IPR013328">
    <property type="entry name" value="6PGD_dom2"/>
</dbReference>
<dbReference type="PANTHER" id="PTHR22981:SF7">
    <property type="entry name" value="3-HYDROXYISOBUTYRATE DEHYDROGENASE, MITOCHONDRIAL"/>
    <property type="match status" value="1"/>
</dbReference>
<evidence type="ECO:0000313" key="6">
    <source>
        <dbReference type="Proteomes" id="UP001620514"/>
    </source>
</evidence>
<evidence type="ECO:0000259" key="4">
    <source>
        <dbReference type="Pfam" id="PF14833"/>
    </source>
</evidence>
<keyword evidence="2" id="KW-0520">NAD</keyword>
<dbReference type="InterPro" id="IPR015815">
    <property type="entry name" value="HIBADH-related"/>
</dbReference>
<reference evidence="5 6" key="1">
    <citation type="submission" date="2024-11" db="EMBL/GenBank/DDBJ databases">
        <title>Using genomics to understand microbial adaptation to soil warming.</title>
        <authorList>
            <person name="Deangelis K.M. PhD."/>
        </authorList>
    </citation>
    <scope>NUCLEOTIDE SEQUENCE [LARGE SCALE GENOMIC DNA]</scope>
    <source>
        <strain evidence="5 6">GAS97</strain>
    </source>
</reference>
<feature type="domain" description="6-phosphogluconate dehydrogenase NADP-binding" evidence="3">
    <location>
        <begin position="2"/>
        <end position="161"/>
    </location>
</feature>
<dbReference type="Gene3D" id="1.10.1040.10">
    <property type="entry name" value="N-(1-d-carboxylethyl)-l-norvaline Dehydrogenase, domain 2"/>
    <property type="match status" value="1"/>
</dbReference>
<dbReference type="SUPFAM" id="SSF48179">
    <property type="entry name" value="6-phosphogluconate dehydrogenase C-terminal domain-like"/>
    <property type="match status" value="1"/>
</dbReference>
<dbReference type="Proteomes" id="UP001620514">
    <property type="component" value="Unassembled WGS sequence"/>
</dbReference>
<evidence type="ECO:0000259" key="3">
    <source>
        <dbReference type="Pfam" id="PF03446"/>
    </source>
</evidence>
<dbReference type="Pfam" id="PF03446">
    <property type="entry name" value="NAD_binding_2"/>
    <property type="match status" value="1"/>
</dbReference>
<name>A0ABW8MRS2_9BURK</name>
<gene>
    <name evidence="5" type="ORF">ABH943_006071</name>
</gene>
<dbReference type="EMBL" id="JBIYDN010000023">
    <property type="protein sequence ID" value="MFK4446039.1"/>
    <property type="molecule type" value="Genomic_DNA"/>
</dbReference>
<dbReference type="InterPro" id="IPR029154">
    <property type="entry name" value="HIBADH-like_NADP-bd"/>
</dbReference>
<accession>A0ABW8MRS2</accession>
<organism evidence="5 6">
    <name type="scientific">Caballeronia udeis</name>
    <dbReference type="NCBI Taxonomy" id="1232866"/>
    <lineage>
        <taxon>Bacteria</taxon>
        <taxon>Pseudomonadati</taxon>
        <taxon>Pseudomonadota</taxon>
        <taxon>Betaproteobacteria</taxon>
        <taxon>Burkholderiales</taxon>
        <taxon>Burkholderiaceae</taxon>
        <taxon>Caballeronia</taxon>
    </lineage>
</organism>
<dbReference type="GO" id="GO:0008442">
    <property type="term" value="F:3-hydroxyisobutyrate dehydrogenase activity"/>
    <property type="evidence" value="ECO:0007669"/>
    <property type="project" value="UniProtKB-EC"/>
</dbReference>
<comment type="caution">
    <text evidence="5">The sequence shown here is derived from an EMBL/GenBank/DDBJ whole genome shotgun (WGS) entry which is preliminary data.</text>
</comment>
<dbReference type="RefSeq" id="WP_404610982.1">
    <property type="nucleotide sequence ID" value="NZ_JBIYDN010000023.1"/>
</dbReference>
<dbReference type="Pfam" id="PF14833">
    <property type="entry name" value="NAD_binding_11"/>
    <property type="match status" value="1"/>
</dbReference>
<dbReference type="InterPro" id="IPR036291">
    <property type="entry name" value="NAD(P)-bd_dom_sf"/>
</dbReference>
<dbReference type="InterPro" id="IPR006115">
    <property type="entry name" value="6PGDH_NADP-bd"/>
</dbReference>
<dbReference type="EC" id="1.1.1.31" evidence="5"/>
<evidence type="ECO:0000256" key="2">
    <source>
        <dbReference type="ARBA" id="ARBA00023027"/>
    </source>
</evidence>
<evidence type="ECO:0000313" key="5">
    <source>
        <dbReference type="EMBL" id="MFK4446039.1"/>
    </source>
</evidence>
<dbReference type="InterPro" id="IPR008927">
    <property type="entry name" value="6-PGluconate_DH-like_C_sf"/>
</dbReference>
<dbReference type="PANTHER" id="PTHR22981">
    <property type="entry name" value="3-HYDROXYISOBUTYRATE DEHYDROGENASE-RELATED"/>
    <property type="match status" value="1"/>
</dbReference>
<keyword evidence="6" id="KW-1185">Reference proteome</keyword>
<protein>
    <submittedName>
        <fullName evidence="5">3-hydroxyisobutyrate dehydrogenase</fullName>
        <ecNumber evidence="5">1.1.1.31</ecNumber>
    </submittedName>
</protein>
<feature type="domain" description="3-hydroxyisobutyrate dehydrogenase-like NAD-binding" evidence="4">
    <location>
        <begin position="164"/>
        <end position="288"/>
    </location>
</feature>
<dbReference type="SUPFAM" id="SSF51735">
    <property type="entry name" value="NAD(P)-binding Rossmann-fold domains"/>
    <property type="match status" value="1"/>
</dbReference>
<dbReference type="PIRSF" id="PIRSF000103">
    <property type="entry name" value="HIBADH"/>
    <property type="match status" value="1"/>
</dbReference>
<proteinExistence type="predicted"/>
<evidence type="ECO:0000256" key="1">
    <source>
        <dbReference type="ARBA" id="ARBA00023002"/>
    </source>
</evidence>
<dbReference type="Gene3D" id="3.40.50.720">
    <property type="entry name" value="NAD(P)-binding Rossmann-like Domain"/>
    <property type="match status" value="1"/>
</dbReference>
<keyword evidence="1 5" id="KW-0560">Oxidoreductase</keyword>